<keyword evidence="1" id="KW-0812">Transmembrane</keyword>
<evidence type="ECO:0000256" key="1">
    <source>
        <dbReference type="SAM" id="Phobius"/>
    </source>
</evidence>
<name>A0A0G0B7U1_9BACT</name>
<reference evidence="2 3" key="1">
    <citation type="journal article" date="2015" name="Nature">
        <title>rRNA introns, odd ribosomes, and small enigmatic genomes across a large radiation of phyla.</title>
        <authorList>
            <person name="Brown C.T."/>
            <person name="Hug L.A."/>
            <person name="Thomas B.C."/>
            <person name="Sharon I."/>
            <person name="Castelle C.J."/>
            <person name="Singh A."/>
            <person name="Wilkins M.J."/>
            <person name="Williams K.H."/>
            <person name="Banfield J.F."/>
        </authorList>
    </citation>
    <scope>NUCLEOTIDE SEQUENCE [LARGE SCALE GENOMIC DNA]</scope>
</reference>
<protein>
    <recommendedName>
        <fullName evidence="4">Cell division protein FtsL</fullName>
    </recommendedName>
</protein>
<accession>A0A0G0B7U1</accession>
<organism evidence="2 3">
    <name type="scientific">candidate division WS6 bacterium GW2011_GWE1_34_7</name>
    <dbReference type="NCBI Taxonomy" id="1619093"/>
    <lineage>
        <taxon>Bacteria</taxon>
        <taxon>Candidatus Dojkabacteria</taxon>
    </lineage>
</organism>
<sequence>MRKTENRKNSIFWKLLLLSFVIFTLSQLIVNSRLTPLGTQLQALNGEKEYLLEENRKISEEIAKSGSIKVIEQLSAKKLNLSQEKNQSYIYIEDPTLVANN</sequence>
<gene>
    <name evidence="2" type="ORF">UR61_C0023G0004</name>
</gene>
<evidence type="ECO:0008006" key="4">
    <source>
        <dbReference type="Google" id="ProtNLM"/>
    </source>
</evidence>
<proteinExistence type="predicted"/>
<evidence type="ECO:0000313" key="2">
    <source>
        <dbReference type="EMBL" id="KKP65448.1"/>
    </source>
</evidence>
<dbReference type="AlphaFoldDB" id="A0A0G0B7U1"/>
<comment type="caution">
    <text evidence="2">The sequence shown here is derived from an EMBL/GenBank/DDBJ whole genome shotgun (WGS) entry which is preliminary data.</text>
</comment>
<keyword evidence="1" id="KW-1133">Transmembrane helix</keyword>
<evidence type="ECO:0000313" key="3">
    <source>
        <dbReference type="Proteomes" id="UP000033866"/>
    </source>
</evidence>
<dbReference type="EMBL" id="LBPV01000023">
    <property type="protein sequence ID" value="KKP65448.1"/>
    <property type="molecule type" value="Genomic_DNA"/>
</dbReference>
<feature type="transmembrane region" description="Helical" evidence="1">
    <location>
        <begin position="12"/>
        <end position="30"/>
    </location>
</feature>
<dbReference type="Proteomes" id="UP000033866">
    <property type="component" value="Unassembled WGS sequence"/>
</dbReference>
<keyword evidence="1" id="KW-0472">Membrane</keyword>